<accession>A0ACA9KM64</accession>
<keyword evidence="2" id="KW-1185">Reference proteome</keyword>
<dbReference type="Proteomes" id="UP000789702">
    <property type="component" value="Unassembled WGS sequence"/>
</dbReference>
<name>A0ACA9KM64_9GLOM</name>
<comment type="caution">
    <text evidence="1">The sequence shown here is derived from an EMBL/GenBank/DDBJ whole genome shotgun (WGS) entry which is preliminary data.</text>
</comment>
<proteinExistence type="predicted"/>
<feature type="non-terminal residue" evidence="1">
    <location>
        <position position="207"/>
    </location>
</feature>
<evidence type="ECO:0000313" key="2">
    <source>
        <dbReference type="Proteomes" id="UP000789702"/>
    </source>
</evidence>
<dbReference type="EMBL" id="CAJVPU010001356">
    <property type="protein sequence ID" value="CAG8478555.1"/>
    <property type="molecule type" value="Genomic_DNA"/>
</dbReference>
<protein>
    <submittedName>
        <fullName evidence="1">15498_t:CDS:1</fullName>
    </submittedName>
</protein>
<reference evidence="1" key="1">
    <citation type="submission" date="2021-06" db="EMBL/GenBank/DDBJ databases">
        <authorList>
            <person name="Kallberg Y."/>
            <person name="Tangrot J."/>
            <person name="Rosling A."/>
        </authorList>
    </citation>
    <scope>NUCLEOTIDE SEQUENCE</scope>
    <source>
        <strain evidence="1">IL203A</strain>
    </source>
</reference>
<gene>
    <name evidence="1" type="ORF">DHETER_LOCUS2029</name>
</gene>
<organism evidence="1 2">
    <name type="scientific">Dentiscutata heterogama</name>
    <dbReference type="NCBI Taxonomy" id="1316150"/>
    <lineage>
        <taxon>Eukaryota</taxon>
        <taxon>Fungi</taxon>
        <taxon>Fungi incertae sedis</taxon>
        <taxon>Mucoromycota</taxon>
        <taxon>Glomeromycotina</taxon>
        <taxon>Glomeromycetes</taxon>
        <taxon>Diversisporales</taxon>
        <taxon>Gigasporaceae</taxon>
        <taxon>Dentiscutata</taxon>
    </lineage>
</organism>
<evidence type="ECO:0000313" key="1">
    <source>
        <dbReference type="EMBL" id="CAG8478555.1"/>
    </source>
</evidence>
<sequence>MVMKPKLRNPPLSTILTGQRLPLALWTHVGKSVKEALDMPDYQLSQLETVKTTGKGFFVKEQYVERARYGYKLEEYYNYTFSPIFKSNGSVHGIINLVQDVTQKVLSARRFKTISEFGRWTSEIKSLDSACKVITKVLSDNNADITYALIYFINHKLNVGYESLIARLVATTFDKDSIKARRFPDYFPETHEIIDLSKETDKIYETY</sequence>